<name>A0A812IN09_9DINO</name>
<dbReference type="Proteomes" id="UP000604046">
    <property type="component" value="Unassembled WGS sequence"/>
</dbReference>
<organism evidence="1 2">
    <name type="scientific">Symbiodinium natans</name>
    <dbReference type="NCBI Taxonomy" id="878477"/>
    <lineage>
        <taxon>Eukaryota</taxon>
        <taxon>Sar</taxon>
        <taxon>Alveolata</taxon>
        <taxon>Dinophyceae</taxon>
        <taxon>Suessiales</taxon>
        <taxon>Symbiodiniaceae</taxon>
        <taxon>Symbiodinium</taxon>
    </lineage>
</organism>
<dbReference type="EMBL" id="CAJNDS010000312">
    <property type="protein sequence ID" value="CAE7042144.1"/>
    <property type="molecule type" value="Genomic_DNA"/>
</dbReference>
<dbReference type="AlphaFoldDB" id="A0A812IN09"/>
<evidence type="ECO:0000313" key="1">
    <source>
        <dbReference type="EMBL" id="CAE7042144.1"/>
    </source>
</evidence>
<keyword evidence="2" id="KW-1185">Reference proteome</keyword>
<reference evidence="1" key="1">
    <citation type="submission" date="2021-02" db="EMBL/GenBank/DDBJ databases">
        <authorList>
            <person name="Dougan E. K."/>
            <person name="Rhodes N."/>
            <person name="Thang M."/>
            <person name="Chan C."/>
        </authorList>
    </citation>
    <scope>NUCLEOTIDE SEQUENCE</scope>
</reference>
<sequence>MLTAFCRPPATERFTSMLAFERLLAQKRAEDRIEPVLAPREMWLSVEGVLMHRFFAFHARHDHKLRPDTIVHILEFVGDGLDDGGESGSTFAAESIADSLSSATSIEFARRRLYQFLHV</sequence>
<evidence type="ECO:0000313" key="2">
    <source>
        <dbReference type="Proteomes" id="UP000604046"/>
    </source>
</evidence>
<gene>
    <name evidence="1" type="ORF">SNAT2548_LOCUS4982</name>
</gene>
<comment type="caution">
    <text evidence="1">The sequence shown here is derived from an EMBL/GenBank/DDBJ whole genome shotgun (WGS) entry which is preliminary data.</text>
</comment>
<accession>A0A812IN09</accession>
<proteinExistence type="predicted"/>
<protein>
    <submittedName>
        <fullName evidence="1">Uncharacterized protein</fullName>
    </submittedName>
</protein>